<proteinExistence type="predicted"/>
<accession>A0A7S1RUT8</accession>
<name>A0A7S1RUT8_ALECA</name>
<dbReference type="EMBL" id="HBGE01088892">
    <property type="protein sequence ID" value="CAD9176161.1"/>
    <property type="molecule type" value="Transcribed_RNA"/>
</dbReference>
<dbReference type="AlphaFoldDB" id="A0A7S1RUT8"/>
<sequence>MAKYLEQSEADLEDIWCDLYEEQEDDNCILMVPQIWNERNGAQIRVNDGKIVDDGPTDKSRAVYGGVQFGLNRLRTAPMAAGAIQARRGFIPPRMGFQAARRGFVPPRGFVAPSSALSARRGFVAPSSALSARRGFVAPAAAISARPGFFVSPSRLSMPTMSATMPLRGVDLNLDSFNLADTPVAAREGPLALSEELDDCTAIGSAFWSHLDSAKDSVLGEEERSFLKEVFHPSLSDRRCEGELFVPPDTSVAYGDALKSLLRKEKEVRQKRKDHFLSAAFVPGEAGPLFPNSWNSQFQIDRGQAAKKTQPQVTLERHADFKEAPRLKSALESSATVFEQHTEDGIYFRIYRLGSLEVRTMQEQGDEEEIGAVFSIRECNEEPRPRAEKDEKLEKVTLYVEGSAKEPLYYVVAETESGCIFVTEKLADGTATWEENPRRLADRNSLAKVVKISDGLTKDAKEPATVKRLKIYQGSRGISDVSGPDRQRYAEGAFSRIGRPFDGRVTPESFDAFVARHYPRLQALLGIDRLGARMA</sequence>
<gene>
    <name evidence="1" type="ORF">ACAT0790_LOCUS52930</name>
</gene>
<evidence type="ECO:0000313" key="1">
    <source>
        <dbReference type="EMBL" id="CAD9176161.1"/>
    </source>
</evidence>
<protein>
    <submittedName>
        <fullName evidence="1">Uncharacterized protein</fullName>
    </submittedName>
</protein>
<organism evidence="1">
    <name type="scientific">Alexandrium catenella</name>
    <name type="common">Red tide dinoflagellate</name>
    <name type="synonym">Gonyaulax catenella</name>
    <dbReference type="NCBI Taxonomy" id="2925"/>
    <lineage>
        <taxon>Eukaryota</taxon>
        <taxon>Sar</taxon>
        <taxon>Alveolata</taxon>
        <taxon>Dinophyceae</taxon>
        <taxon>Gonyaulacales</taxon>
        <taxon>Pyrocystaceae</taxon>
        <taxon>Alexandrium</taxon>
    </lineage>
</organism>
<reference evidence="1" key="1">
    <citation type="submission" date="2021-01" db="EMBL/GenBank/DDBJ databases">
        <authorList>
            <person name="Corre E."/>
            <person name="Pelletier E."/>
            <person name="Niang G."/>
            <person name="Scheremetjew M."/>
            <person name="Finn R."/>
            <person name="Kale V."/>
            <person name="Holt S."/>
            <person name="Cochrane G."/>
            <person name="Meng A."/>
            <person name="Brown T."/>
            <person name="Cohen L."/>
        </authorList>
    </citation>
    <scope>NUCLEOTIDE SEQUENCE</scope>
    <source>
        <strain evidence="1">OF101</strain>
    </source>
</reference>